<name>A0A428DGX4_STRMT</name>
<organism evidence="1 2">
    <name type="scientific">Streptococcus mitis</name>
    <dbReference type="NCBI Taxonomy" id="28037"/>
    <lineage>
        <taxon>Bacteria</taxon>
        <taxon>Bacillati</taxon>
        <taxon>Bacillota</taxon>
        <taxon>Bacilli</taxon>
        <taxon>Lactobacillales</taxon>
        <taxon>Streptococcaceae</taxon>
        <taxon>Streptococcus</taxon>
        <taxon>Streptococcus mitis group</taxon>
    </lineage>
</organism>
<dbReference type="RefSeq" id="WP_081102769.1">
    <property type="nucleotide sequence ID" value="NZ_JALDTZ010000010.1"/>
</dbReference>
<dbReference type="Proteomes" id="UP000267870">
    <property type="component" value="Unassembled WGS sequence"/>
</dbReference>
<proteinExistence type="predicted"/>
<protein>
    <submittedName>
        <fullName evidence="1">Uncharacterized protein</fullName>
    </submittedName>
</protein>
<dbReference type="EMBL" id="RJNZ01000003">
    <property type="protein sequence ID" value="RSI93424.1"/>
    <property type="molecule type" value="Genomic_DNA"/>
</dbReference>
<accession>A0A428DGX4</accession>
<dbReference type="AlphaFoldDB" id="A0A428DGX4"/>
<evidence type="ECO:0000313" key="1">
    <source>
        <dbReference type="EMBL" id="RSI93424.1"/>
    </source>
</evidence>
<evidence type="ECO:0000313" key="2">
    <source>
        <dbReference type="Proteomes" id="UP000267870"/>
    </source>
</evidence>
<comment type="caution">
    <text evidence="1">The sequence shown here is derived from an EMBL/GenBank/DDBJ whole genome shotgun (WGS) entry which is preliminary data.</text>
</comment>
<reference evidence="1 2" key="1">
    <citation type="submission" date="2018-11" db="EMBL/GenBank/DDBJ databases">
        <title>Species Designations Belie Phenotypic and Genotypic Heterogeneity in Oral Streptococci.</title>
        <authorList>
            <person name="Velsko I."/>
        </authorList>
    </citation>
    <scope>NUCLEOTIDE SEQUENCE [LARGE SCALE GENOMIC DNA]</scope>
    <source>
        <strain evidence="1 2">BCC55</strain>
    </source>
</reference>
<dbReference type="InterPro" id="IPR053916">
    <property type="entry name" value="DUF6978"/>
</dbReference>
<gene>
    <name evidence="1" type="ORF">D8845_03310</name>
</gene>
<dbReference type="Pfam" id="PF22398">
    <property type="entry name" value="DUF6978"/>
    <property type="match status" value="1"/>
</dbReference>
<sequence>MELNHFQELLNCIKLLEQKTIQFPDVGKQRKYRLYCISDKNEKFELIINRKGHLNRQNLTYQMMSHSLKGVLVRLDCNGAPHDDIETPHIHIFDEEHDYGRIAIGLGDLEVDLANELLDSLIYFLDYTNVNYDNVAIPFL</sequence>